<dbReference type="Proteomes" id="UP000007819">
    <property type="component" value="Chromosome X"/>
</dbReference>
<accession>A0A8R2B424</accession>
<dbReference type="EnsemblMetazoa" id="XM_008182581.1">
    <property type="protein sequence ID" value="XP_008180803.1"/>
    <property type="gene ID" value="LOC103308714"/>
</dbReference>
<evidence type="ECO:0000313" key="1">
    <source>
        <dbReference type="EnsemblMetazoa" id="XP_008180803.1"/>
    </source>
</evidence>
<dbReference type="InterPro" id="IPR008042">
    <property type="entry name" value="Retrotrans_Pao"/>
</dbReference>
<dbReference type="SUPFAM" id="SSF56672">
    <property type="entry name" value="DNA/RNA polymerases"/>
    <property type="match status" value="1"/>
</dbReference>
<dbReference type="OrthoDB" id="6619879at2759"/>
<reference evidence="2" key="1">
    <citation type="submission" date="2010-06" db="EMBL/GenBank/DDBJ databases">
        <authorList>
            <person name="Jiang H."/>
            <person name="Abraham K."/>
            <person name="Ali S."/>
            <person name="Alsbrooks S.L."/>
            <person name="Anim B.N."/>
            <person name="Anosike U.S."/>
            <person name="Attaway T."/>
            <person name="Bandaranaike D.P."/>
            <person name="Battles P.K."/>
            <person name="Bell S.N."/>
            <person name="Bell A.V."/>
            <person name="Beltran B."/>
            <person name="Bickham C."/>
            <person name="Bustamante Y."/>
            <person name="Caleb T."/>
            <person name="Canada A."/>
            <person name="Cardenas V."/>
            <person name="Carter K."/>
            <person name="Chacko J."/>
            <person name="Chandrabose M.N."/>
            <person name="Chavez D."/>
            <person name="Chavez A."/>
            <person name="Chen L."/>
            <person name="Chu H.-S."/>
            <person name="Claassen K.J."/>
            <person name="Cockrell R."/>
            <person name="Collins M."/>
            <person name="Cooper J.A."/>
            <person name="Cree A."/>
            <person name="Curry S.M."/>
            <person name="Da Y."/>
            <person name="Dao M.D."/>
            <person name="Das B."/>
            <person name="Davila M.-L."/>
            <person name="Davy-Carroll L."/>
            <person name="Denson S."/>
            <person name="Dinh H."/>
            <person name="Ebong V.E."/>
            <person name="Edwards J.R."/>
            <person name="Egan A."/>
            <person name="El-Daye J."/>
            <person name="Escobedo L."/>
            <person name="Fernandez S."/>
            <person name="Fernando P.R."/>
            <person name="Flagg N."/>
            <person name="Forbes L.D."/>
            <person name="Fowler R.G."/>
            <person name="Fu Q."/>
            <person name="Gabisi R.A."/>
            <person name="Ganer J."/>
            <person name="Garbino Pronczuk A."/>
            <person name="Garcia R.M."/>
            <person name="Garner T."/>
            <person name="Garrett T.E."/>
            <person name="Gonzalez D.A."/>
            <person name="Hamid H."/>
            <person name="Hawkins E.S."/>
            <person name="Hirani K."/>
            <person name="Hogues M.E."/>
            <person name="Hollins B."/>
            <person name="Hsiao C.-H."/>
            <person name="Jabil R."/>
            <person name="James M.L."/>
            <person name="Jhangiani S.N."/>
            <person name="Johnson B."/>
            <person name="Johnson Q."/>
            <person name="Joshi V."/>
            <person name="Kalu J.B."/>
            <person name="Kam C."/>
            <person name="Kashfia A."/>
            <person name="Keebler J."/>
            <person name="Kisamo H."/>
            <person name="Kovar C.L."/>
            <person name="Lago L.A."/>
            <person name="Lai C.-Y."/>
            <person name="Laidlaw J."/>
            <person name="Lara F."/>
            <person name="Le T.-K."/>
            <person name="Lee S.L."/>
            <person name="Legall F.H."/>
            <person name="Lemon S.J."/>
            <person name="Lewis L.R."/>
            <person name="Li B."/>
            <person name="Liu Y."/>
            <person name="Liu Y.-S."/>
            <person name="Lopez J."/>
            <person name="Lozado R.J."/>
            <person name="Lu J."/>
            <person name="Madu R.C."/>
            <person name="Maheshwari M."/>
            <person name="Maheshwari R."/>
            <person name="Malloy K."/>
            <person name="Martinez E."/>
            <person name="Mathew T."/>
            <person name="Mercado I.C."/>
            <person name="Mercado C."/>
            <person name="Meyer B."/>
            <person name="Montgomery K."/>
            <person name="Morgan M.B."/>
            <person name="Munidasa M."/>
            <person name="Nazareth L.V."/>
            <person name="Nelson J."/>
            <person name="Ng B.M."/>
            <person name="Nguyen N.B."/>
            <person name="Nguyen P.Q."/>
            <person name="Nguyen T."/>
            <person name="Obregon M."/>
            <person name="Okwuonu G.O."/>
            <person name="Onwere C.G."/>
            <person name="Orozco G."/>
            <person name="Parra A."/>
            <person name="Patel S."/>
            <person name="Patil S."/>
            <person name="Perez A."/>
            <person name="Perez Y."/>
            <person name="Pham C."/>
            <person name="Primus E.L."/>
            <person name="Pu L.-L."/>
            <person name="Puazo M."/>
            <person name="Qin X."/>
            <person name="Quiroz J.B."/>
            <person name="Reese J."/>
            <person name="Richards S."/>
            <person name="Rives C.M."/>
            <person name="Robberts R."/>
            <person name="Ruiz S.J."/>
            <person name="Ruiz M.J."/>
            <person name="Santibanez J."/>
            <person name="Schneider B.W."/>
            <person name="Sisson I."/>
            <person name="Smith M."/>
            <person name="Sodergren E."/>
            <person name="Song X.-Z."/>
            <person name="Song B.B."/>
            <person name="Summersgill H."/>
            <person name="Thelus R."/>
            <person name="Thornton R.D."/>
            <person name="Trejos Z.Y."/>
            <person name="Usmani K."/>
            <person name="Vattathil S."/>
            <person name="Villasana D."/>
            <person name="Walker D.L."/>
            <person name="Wang S."/>
            <person name="Wang K."/>
            <person name="White C.S."/>
            <person name="Williams A.C."/>
            <person name="Williamson J."/>
            <person name="Wilson K."/>
            <person name="Woghiren I.O."/>
            <person name="Woodworth J.R."/>
            <person name="Worley K.C."/>
            <person name="Wright R.A."/>
            <person name="Wu W."/>
            <person name="Young L."/>
            <person name="Zhang L."/>
            <person name="Zhang J."/>
            <person name="Zhu Y."/>
            <person name="Muzny D.M."/>
            <person name="Weinstock G."/>
            <person name="Gibbs R.A."/>
        </authorList>
    </citation>
    <scope>NUCLEOTIDE SEQUENCE [LARGE SCALE GENOMIC DNA]</scope>
    <source>
        <strain evidence="2">LSR1</strain>
    </source>
</reference>
<dbReference type="PANTHER" id="PTHR47331">
    <property type="entry name" value="PHD-TYPE DOMAIN-CONTAINING PROTEIN"/>
    <property type="match status" value="1"/>
</dbReference>
<proteinExistence type="predicted"/>
<dbReference type="RefSeq" id="XP_008180803.1">
    <property type="nucleotide sequence ID" value="XM_008182581.1"/>
</dbReference>
<reference evidence="1" key="2">
    <citation type="submission" date="2022-06" db="UniProtKB">
        <authorList>
            <consortium name="EnsemblMetazoa"/>
        </authorList>
    </citation>
    <scope>IDENTIFICATION</scope>
</reference>
<dbReference type="GO" id="GO:0071897">
    <property type="term" value="P:DNA biosynthetic process"/>
    <property type="evidence" value="ECO:0007669"/>
    <property type="project" value="UniProtKB-ARBA"/>
</dbReference>
<name>A0A8R2B424_ACYPI</name>
<evidence type="ECO:0000313" key="2">
    <source>
        <dbReference type="Proteomes" id="UP000007819"/>
    </source>
</evidence>
<dbReference type="Pfam" id="PF05380">
    <property type="entry name" value="Peptidase_A17"/>
    <property type="match status" value="1"/>
</dbReference>
<dbReference type="KEGG" id="api:103308714"/>
<dbReference type="InterPro" id="IPR043502">
    <property type="entry name" value="DNA/RNA_pol_sf"/>
</dbReference>
<organism evidence="1 2">
    <name type="scientific">Acyrthosiphon pisum</name>
    <name type="common">Pea aphid</name>
    <dbReference type="NCBI Taxonomy" id="7029"/>
    <lineage>
        <taxon>Eukaryota</taxon>
        <taxon>Metazoa</taxon>
        <taxon>Ecdysozoa</taxon>
        <taxon>Arthropoda</taxon>
        <taxon>Hexapoda</taxon>
        <taxon>Insecta</taxon>
        <taxon>Pterygota</taxon>
        <taxon>Neoptera</taxon>
        <taxon>Paraneoptera</taxon>
        <taxon>Hemiptera</taxon>
        <taxon>Sternorrhyncha</taxon>
        <taxon>Aphidomorpha</taxon>
        <taxon>Aphidoidea</taxon>
        <taxon>Aphididae</taxon>
        <taxon>Macrosiphini</taxon>
        <taxon>Acyrthosiphon</taxon>
    </lineage>
</organism>
<dbReference type="PANTHER" id="PTHR47331:SF1">
    <property type="entry name" value="GAG-LIKE PROTEIN"/>
    <property type="match status" value="1"/>
</dbReference>
<keyword evidence="2" id="KW-1185">Reference proteome</keyword>
<protein>
    <submittedName>
        <fullName evidence="1">Uncharacterized protein</fullName>
    </submittedName>
</protein>
<sequence length="936" mass="104540">MRALVDCASQISAVTVDCVSRLGLKGKRWTTPISGLAGVPVVNVQGRVNLAVQPRFANEPVLDVNAWILPSITGDLPRETLPRELLNRYSNLALADPAFNVTSSIDLLLDGDVYASIMDGRKVTVDSSLPAAFSSVFGWILIGPLSHSVTHPHQALLVSLTVSLEGLVERFWQVEEPEAAPVTFTDEGRCEQIFYDQHVRLPSGRFSVPLPFRTSVSADTFSGSRDIAVRRFESLERKLAKNPKLKSLYVQFMSEYMSLGHMSVAASAGRYLIPHHAVYRPEVNESIIRVVFDASAHGACGPSLNQVLLPGPKLQQDIIDILTRFRVHRYAFTTDICKMYRQVLILPEYRQYQHVLWRASPHDELIEYELNTVTYGVNCAPYLALRVLHAIARDDCVTCGPVQNALTRQTYVDDICDGADSITDVLNLQLNLISILKRAGLDLKKWASNTEVILDAVPVSDRVCKPTSFEDADGYGTKVLGLEWHPSGDYFCCALHLETSPVLTKRGVLSLVARIFDPLGFFGPAVSMAKTIMQRTWRQELSWDEPLPPDIRDEWVAFVSDLPSLKHIKVPRYINSSQNAPCYLLGFCDASLHGYAAVVYVRMRDAPTHQSVFLIGTKTKLAPLKSLTVPRLELNAALLLARWLGRLRRILESQLNIVGVHAWSDSMIVLSWLTVPHESVKVYISNRVHQIQSLLPSCEWRYVESLVNPADCASRGVMPSALAQLELYWQGPPIVYKDPAEWGARPPSLPLSDLPEVRPVSCTARVEEVPREWFDRFSSYDRMLRMVARMYRFIDACRAKRPCALTFLQKFELDRAARALVIESQRIHFAMLHRKLSSGRPVSSRPLARLAPFIDPDGVMRVGGRLRHSLLSYDCKHPMLLSKPTDRICVIVVSPVALVDGPCGPTRAGSTYRATVLGRLAAISVTPCSDDVRAMY</sequence>
<dbReference type="GeneID" id="103308714"/>
<dbReference type="AlphaFoldDB" id="A0A8R2B424"/>